<accession>B0WLR3</accession>
<dbReference type="GO" id="GO:0005840">
    <property type="term" value="C:ribosome"/>
    <property type="evidence" value="ECO:0007669"/>
    <property type="project" value="UniProtKB-KW"/>
</dbReference>
<organism>
    <name type="scientific">Culex quinquefasciatus</name>
    <name type="common">Southern house mosquito</name>
    <name type="synonym">Culex pungens</name>
    <dbReference type="NCBI Taxonomy" id="7176"/>
    <lineage>
        <taxon>Eukaryota</taxon>
        <taxon>Metazoa</taxon>
        <taxon>Ecdysozoa</taxon>
        <taxon>Arthropoda</taxon>
        <taxon>Hexapoda</taxon>
        <taxon>Insecta</taxon>
        <taxon>Pterygota</taxon>
        <taxon>Neoptera</taxon>
        <taxon>Endopterygota</taxon>
        <taxon>Diptera</taxon>
        <taxon>Nematocera</taxon>
        <taxon>Culicoidea</taxon>
        <taxon>Culicidae</taxon>
        <taxon>Culicinae</taxon>
        <taxon>Culicini</taxon>
        <taxon>Culex</taxon>
        <taxon>Culex</taxon>
    </lineage>
</organism>
<dbReference type="VEuPathDB" id="VectorBase:CPIJ007531"/>
<dbReference type="EnsemblMetazoa" id="CPIJ007531-RA">
    <property type="protein sequence ID" value="CPIJ007531-PA"/>
    <property type="gene ID" value="CPIJ007531"/>
</dbReference>
<dbReference type="EMBL" id="DS231990">
    <property type="protein sequence ID" value="EDS30641.1"/>
    <property type="molecule type" value="Genomic_DNA"/>
</dbReference>
<dbReference type="HOGENOM" id="CLU_1697244_0_0_1"/>
<reference evidence="2" key="1">
    <citation type="submission" date="2007-03" db="EMBL/GenBank/DDBJ databases">
        <title>Annotation of Culex pipiens quinquefasciatus.</title>
        <authorList>
            <consortium name="The Broad Institute Genome Sequencing Platform"/>
            <person name="Atkinson P.W."/>
            <person name="Hemingway J."/>
            <person name="Christensen B.M."/>
            <person name="Higgs S."/>
            <person name="Kodira C."/>
            <person name="Hannick L."/>
            <person name="Megy K."/>
            <person name="O'Leary S."/>
            <person name="Pearson M."/>
            <person name="Haas B.J."/>
            <person name="Mauceli E."/>
            <person name="Wortman J.R."/>
            <person name="Lee N.H."/>
            <person name="Guigo R."/>
            <person name="Stanke M."/>
            <person name="Alvarado L."/>
            <person name="Amedeo P."/>
            <person name="Antoine C.H."/>
            <person name="Arensburger P."/>
            <person name="Bidwell S.L."/>
            <person name="Crawford M."/>
            <person name="Camaro F."/>
            <person name="Devon K."/>
            <person name="Engels R."/>
            <person name="Hammond M."/>
            <person name="Howarth C."/>
            <person name="Koehrsen M."/>
            <person name="Lawson D."/>
            <person name="Montgomery P."/>
            <person name="Nene V."/>
            <person name="Nusbaum C."/>
            <person name="Puiu D."/>
            <person name="Romero-Severson J."/>
            <person name="Severson D.W."/>
            <person name="Shumway M."/>
            <person name="Sisk P."/>
            <person name="Stolte C."/>
            <person name="Zeng Q."/>
            <person name="Eisenstadt E."/>
            <person name="Fraser-Liggett C."/>
            <person name="Strausberg R."/>
            <person name="Galagan J."/>
            <person name="Birren B."/>
            <person name="Collins F.H."/>
        </authorList>
    </citation>
    <scope>NUCLEOTIDE SEQUENCE [LARGE SCALE GENOMIC DNA]</scope>
    <source>
        <strain evidence="2">JHB</strain>
    </source>
</reference>
<name>B0WLR3_CULQU</name>
<gene>
    <name evidence="3" type="primary">6040203</name>
    <name evidence="2" type="ORF">CpipJ_CPIJ007531</name>
</gene>
<dbReference type="AlphaFoldDB" id="B0WLR3"/>
<feature type="compositionally biased region" description="Basic and acidic residues" evidence="1">
    <location>
        <begin position="1"/>
        <end position="12"/>
    </location>
</feature>
<protein>
    <submittedName>
        <fullName evidence="2 3">40S ribosomal protein S10</fullName>
    </submittedName>
</protein>
<dbReference type="Proteomes" id="UP000002320">
    <property type="component" value="Unassembled WGS sequence"/>
</dbReference>
<proteinExistence type="predicted"/>
<reference evidence="3" key="2">
    <citation type="submission" date="2021-02" db="UniProtKB">
        <authorList>
            <consortium name="EnsemblMetazoa"/>
        </authorList>
    </citation>
    <scope>IDENTIFICATION</scope>
    <source>
        <strain evidence="3">JHB</strain>
    </source>
</reference>
<keyword evidence="4" id="KW-1185">Reference proteome</keyword>
<sequence>MLKRTARSEPHRARGAGGPGGPRGDRDFRKRGPGEDRSRKAISVPELALLSSVVDLAADPSPGKPEWTENDHCFVVRVQFCVPDRDVALFHQIVQLCKHRTTPTLRPTLSRRESFHVPLGGDPGLYVCPILTYDIPAAAAAFSGINCDAAAAAAA</sequence>
<keyword evidence="2" id="KW-0689">Ribosomal protein</keyword>
<evidence type="ECO:0000313" key="4">
    <source>
        <dbReference type="Proteomes" id="UP000002320"/>
    </source>
</evidence>
<feature type="compositionally biased region" description="Basic and acidic residues" evidence="1">
    <location>
        <begin position="23"/>
        <end position="39"/>
    </location>
</feature>
<feature type="region of interest" description="Disordered" evidence="1">
    <location>
        <begin position="1"/>
        <end position="41"/>
    </location>
</feature>
<evidence type="ECO:0000256" key="1">
    <source>
        <dbReference type="SAM" id="MobiDB-lite"/>
    </source>
</evidence>
<evidence type="ECO:0000313" key="2">
    <source>
        <dbReference type="EMBL" id="EDS30641.1"/>
    </source>
</evidence>
<dbReference type="KEGG" id="cqu:CpipJ_CPIJ007531"/>
<keyword evidence="2" id="KW-0687">Ribonucleoprotein</keyword>
<evidence type="ECO:0000313" key="3">
    <source>
        <dbReference type="EnsemblMetazoa" id="CPIJ007531-PA"/>
    </source>
</evidence>
<dbReference type="InParanoid" id="B0WLR3"/>